<feature type="domain" description="Syntaxin-5 N-terminal Sly1p-binding" evidence="2">
    <location>
        <begin position="79"/>
        <end position="93"/>
    </location>
</feature>
<keyword evidence="3" id="KW-1185">Reference proteome</keyword>
<dbReference type="WBParaSite" id="scaffold8266_cov224.g12895">
    <property type="protein sequence ID" value="scaffold8266_cov224.g12895"/>
    <property type="gene ID" value="scaffold8266_cov224.g12895"/>
</dbReference>
<evidence type="ECO:0000259" key="2">
    <source>
        <dbReference type="Pfam" id="PF11416"/>
    </source>
</evidence>
<sequence>MSELPVYNTNSEARRRHHNNYEIKTNTQTTEQNNLSEGSGDINYYSFQQFEKRISPFNNTSEYKDSEDIINLPIDMPFHDRTVEFRTVAKSCQFRHQPNGNILEAKGEREKMLQSSIHFNQLGG</sequence>
<dbReference type="InterPro" id="IPR021538">
    <property type="entry name" value="Syntaxin-5_N"/>
</dbReference>
<accession>A0A915N4J6</accession>
<evidence type="ECO:0000256" key="1">
    <source>
        <dbReference type="SAM" id="MobiDB-lite"/>
    </source>
</evidence>
<feature type="region of interest" description="Disordered" evidence="1">
    <location>
        <begin position="1"/>
        <end position="37"/>
    </location>
</feature>
<reference evidence="4" key="1">
    <citation type="submission" date="2022-11" db="UniProtKB">
        <authorList>
            <consortium name="WormBaseParasite"/>
        </authorList>
    </citation>
    <scope>IDENTIFICATION</scope>
</reference>
<proteinExistence type="predicted"/>
<organism evidence="3 4">
    <name type="scientific">Meloidogyne javanica</name>
    <name type="common">Root-knot nematode worm</name>
    <dbReference type="NCBI Taxonomy" id="6303"/>
    <lineage>
        <taxon>Eukaryota</taxon>
        <taxon>Metazoa</taxon>
        <taxon>Ecdysozoa</taxon>
        <taxon>Nematoda</taxon>
        <taxon>Chromadorea</taxon>
        <taxon>Rhabditida</taxon>
        <taxon>Tylenchina</taxon>
        <taxon>Tylenchomorpha</taxon>
        <taxon>Tylenchoidea</taxon>
        <taxon>Meloidogynidae</taxon>
        <taxon>Meloidogyninae</taxon>
        <taxon>Meloidogyne</taxon>
        <taxon>Meloidogyne incognita group</taxon>
    </lineage>
</organism>
<dbReference type="Proteomes" id="UP000887561">
    <property type="component" value="Unplaced"/>
</dbReference>
<dbReference type="Pfam" id="PF11416">
    <property type="entry name" value="Syntaxin-5_N"/>
    <property type="match status" value="1"/>
</dbReference>
<evidence type="ECO:0000313" key="4">
    <source>
        <dbReference type="WBParaSite" id="scaffold8266_cov224.g12895"/>
    </source>
</evidence>
<protein>
    <recommendedName>
        <fullName evidence="2">Syntaxin-5 N-terminal Sly1p-binding domain-containing protein</fullName>
    </recommendedName>
</protein>
<evidence type="ECO:0000313" key="3">
    <source>
        <dbReference type="Proteomes" id="UP000887561"/>
    </source>
</evidence>
<dbReference type="AlphaFoldDB" id="A0A915N4J6"/>
<name>A0A915N4J6_MELJA</name>
<feature type="compositionally biased region" description="Polar residues" evidence="1">
    <location>
        <begin position="22"/>
        <end position="37"/>
    </location>
</feature>